<dbReference type="InterPro" id="IPR011009">
    <property type="entry name" value="Kinase-like_dom_sf"/>
</dbReference>
<keyword evidence="2 4" id="KW-0418">Kinase</keyword>
<comment type="caution">
    <text evidence="4">The sequence shown here is derived from an EMBL/GenBank/DDBJ whole genome shotgun (WGS) entry which is preliminary data.</text>
</comment>
<dbReference type="PROSITE" id="PS50011">
    <property type="entry name" value="PROTEIN_KINASE_DOM"/>
    <property type="match status" value="1"/>
</dbReference>
<evidence type="ECO:0000256" key="1">
    <source>
        <dbReference type="ARBA" id="ARBA00009460"/>
    </source>
</evidence>
<dbReference type="GO" id="GO:0004672">
    <property type="term" value="F:protein kinase activity"/>
    <property type="evidence" value="ECO:0007669"/>
    <property type="project" value="InterPro"/>
</dbReference>
<dbReference type="Gene3D" id="3.30.200.20">
    <property type="entry name" value="Phosphorylase Kinase, domain 1"/>
    <property type="match status" value="1"/>
</dbReference>
<dbReference type="PANTHER" id="PTHR12149:SF8">
    <property type="entry name" value="PROTEIN-RIBULOSAMINE 3-KINASE"/>
    <property type="match status" value="1"/>
</dbReference>
<dbReference type="RefSeq" id="WP_034240980.1">
    <property type="nucleotide sequence ID" value="NZ_AQRA01000003.1"/>
</dbReference>
<gene>
    <name evidence="4" type="ORF">ATO12_12045</name>
</gene>
<feature type="domain" description="Protein kinase" evidence="3">
    <location>
        <begin position="18"/>
        <end position="283"/>
    </location>
</feature>
<dbReference type="PIRSF" id="PIRSF006221">
    <property type="entry name" value="Ketosamine-3-kinase"/>
    <property type="match status" value="1"/>
</dbReference>
<keyword evidence="5" id="KW-1185">Reference proteome</keyword>
<dbReference type="PANTHER" id="PTHR12149">
    <property type="entry name" value="FRUCTOSAMINE 3 KINASE-RELATED PROTEIN"/>
    <property type="match status" value="1"/>
</dbReference>
<dbReference type="AlphaFoldDB" id="A0A023BWZ0"/>
<dbReference type="SUPFAM" id="SSF56112">
    <property type="entry name" value="Protein kinase-like (PK-like)"/>
    <property type="match status" value="1"/>
</dbReference>
<accession>A0A023BWZ0</accession>
<organism evidence="4 5">
    <name type="scientific">Aquimarina atlantica</name>
    <dbReference type="NCBI Taxonomy" id="1317122"/>
    <lineage>
        <taxon>Bacteria</taxon>
        <taxon>Pseudomonadati</taxon>
        <taxon>Bacteroidota</taxon>
        <taxon>Flavobacteriia</taxon>
        <taxon>Flavobacteriales</taxon>
        <taxon>Flavobacteriaceae</taxon>
        <taxon>Aquimarina</taxon>
    </lineage>
</organism>
<dbReference type="EMBL" id="AQRA01000003">
    <property type="protein sequence ID" value="EZH74494.1"/>
    <property type="molecule type" value="Genomic_DNA"/>
</dbReference>
<name>A0A023BWZ0_9FLAO</name>
<evidence type="ECO:0000256" key="2">
    <source>
        <dbReference type="PIRNR" id="PIRNR006221"/>
    </source>
</evidence>
<dbReference type="InterPro" id="IPR016477">
    <property type="entry name" value="Fructo-/Ketosamine-3-kinase"/>
</dbReference>
<protein>
    <submittedName>
        <fullName evidence="4">Fructosamine kinase</fullName>
    </submittedName>
</protein>
<reference evidence="4 5" key="1">
    <citation type="submission" date="2014-04" db="EMBL/GenBank/DDBJ databases">
        <title>Aquimarina sp. 22II-S11-z7 Genome Sequencing.</title>
        <authorList>
            <person name="Lai Q."/>
        </authorList>
    </citation>
    <scope>NUCLEOTIDE SEQUENCE [LARGE SCALE GENOMIC DNA]</scope>
    <source>
        <strain evidence="4 5">22II-S11-z7</strain>
    </source>
</reference>
<dbReference type="InterPro" id="IPR000719">
    <property type="entry name" value="Prot_kinase_dom"/>
</dbReference>
<dbReference type="OrthoDB" id="5291879at2"/>
<dbReference type="Gene3D" id="3.90.1200.10">
    <property type="match status" value="1"/>
</dbReference>
<keyword evidence="2" id="KW-0808">Transferase</keyword>
<proteinExistence type="inferred from homology"/>
<evidence type="ECO:0000259" key="3">
    <source>
        <dbReference type="PROSITE" id="PS50011"/>
    </source>
</evidence>
<dbReference type="GO" id="GO:0005524">
    <property type="term" value="F:ATP binding"/>
    <property type="evidence" value="ECO:0007669"/>
    <property type="project" value="InterPro"/>
</dbReference>
<dbReference type="Proteomes" id="UP000023541">
    <property type="component" value="Unassembled WGS sequence"/>
</dbReference>
<dbReference type="STRING" id="1317122.ATO12_12045"/>
<dbReference type="Pfam" id="PF03881">
    <property type="entry name" value="Fructosamin_kin"/>
    <property type="match status" value="1"/>
</dbReference>
<evidence type="ECO:0000313" key="5">
    <source>
        <dbReference type="Proteomes" id="UP000023541"/>
    </source>
</evidence>
<dbReference type="eggNOG" id="COG3001">
    <property type="taxonomic scope" value="Bacteria"/>
</dbReference>
<evidence type="ECO:0000313" key="4">
    <source>
        <dbReference type="EMBL" id="EZH74494.1"/>
    </source>
</evidence>
<comment type="similarity">
    <text evidence="1 2">Belongs to the fructosamine kinase family.</text>
</comment>
<sequence length="283" mass="32291">MQSLKLTSHFEELLSEKIIAIQPLSGGDINDVCLIHTNQQKFVAKVNSASEFPGMFEAEAKGLEKLKDSNTFTIPNIISFGESDDVAFLILEYIDSRKQADTFWDVFAGQLAVLHQQNESYFGFENDNYIGSLPQYNTMCDSAYEFYVTQRLQPQFELAQQNGFLFSDVDTFYNVIKDEIPDEKPSLIHGDLWSGNFMIDAQGNPCLIDPAVAYAPREMDISMMHLFGGFNASVFDIYNEVFPLAGDWKNRLSIWQLYYLLVHLNLFGSSYYNTVKSIVKRYS</sequence>